<dbReference type="EMBL" id="FOLH01000001">
    <property type="protein sequence ID" value="SFB81512.1"/>
    <property type="molecule type" value="Genomic_DNA"/>
</dbReference>
<keyword evidence="4" id="KW-0689">Ribosomal protein</keyword>
<name>A0A1I1E4D1_9GAMM</name>
<dbReference type="GO" id="GO:0005840">
    <property type="term" value="C:ribosome"/>
    <property type="evidence" value="ECO:0007669"/>
    <property type="project" value="UniProtKB-KW"/>
</dbReference>
<dbReference type="Pfam" id="PF00583">
    <property type="entry name" value="Acetyltransf_1"/>
    <property type="match status" value="1"/>
</dbReference>
<dbReference type="PANTHER" id="PTHR43877:SF2">
    <property type="entry name" value="AMINOALKYLPHOSPHONATE N-ACETYLTRANSFERASE-RELATED"/>
    <property type="match status" value="1"/>
</dbReference>
<feature type="domain" description="N-acetyltransferase" evidence="3">
    <location>
        <begin position="2"/>
        <end position="159"/>
    </location>
</feature>
<dbReference type="CDD" id="cd04301">
    <property type="entry name" value="NAT_SF"/>
    <property type="match status" value="1"/>
</dbReference>
<keyword evidence="5" id="KW-1185">Reference proteome</keyword>
<dbReference type="RefSeq" id="WP_091958114.1">
    <property type="nucleotide sequence ID" value="NZ_FOLH01000001.1"/>
</dbReference>
<accession>A0A1I1E4D1</accession>
<keyword evidence="2" id="KW-0012">Acyltransferase</keyword>
<dbReference type="OrthoDB" id="9799601at2"/>
<dbReference type="Proteomes" id="UP000199058">
    <property type="component" value="Unassembled WGS sequence"/>
</dbReference>
<evidence type="ECO:0000256" key="1">
    <source>
        <dbReference type="ARBA" id="ARBA00022679"/>
    </source>
</evidence>
<evidence type="ECO:0000259" key="3">
    <source>
        <dbReference type="PROSITE" id="PS51186"/>
    </source>
</evidence>
<organism evidence="4 5">
    <name type="scientific">Marinospirillum celere</name>
    <dbReference type="NCBI Taxonomy" id="1122252"/>
    <lineage>
        <taxon>Bacteria</taxon>
        <taxon>Pseudomonadati</taxon>
        <taxon>Pseudomonadota</taxon>
        <taxon>Gammaproteobacteria</taxon>
        <taxon>Oceanospirillales</taxon>
        <taxon>Oceanospirillaceae</taxon>
        <taxon>Marinospirillum</taxon>
    </lineage>
</organism>
<dbReference type="Gene3D" id="3.40.630.30">
    <property type="match status" value="1"/>
</dbReference>
<dbReference type="InterPro" id="IPR000182">
    <property type="entry name" value="GNAT_dom"/>
</dbReference>
<gene>
    <name evidence="4" type="ORF">SAMN05660443_0300</name>
</gene>
<evidence type="ECO:0000313" key="5">
    <source>
        <dbReference type="Proteomes" id="UP000199058"/>
    </source>
</evidence>
<dbReference type="SUPFAM" id="SSF55729">
    <property type="entry name" value="Acyl-CoA N-acyltransferases (Nat)"/>
    <property type="match status" value="1"/>
</dbReference>
<dbReference type="AlphaFoldDB" id="A0A1I1E4D1"/>
<protein>
    <submittedName>
        <fullName evidence="4">Ribosomal protein S18 acetylase RimI</fullName>
    </submittedName>
</protein>
<dbReference type="InterPro" id="IPR016181">
    <property type="entry name" value="Acyl_CoA_acyltransferase"/>
</dbReference>
<dbReference type="InterPro" id="IPR050832">
    <property type="entry name" value="Bact_Acetyltransf"/>
</dbReference>
<sequence>MFDIFQADLSQAHQAQALVDLMDEYARHPMGQGKPLDAAIKQQLPQALQARTDSFHVLAFDGQRPVGLVNCFEGFSTFACKPLVNIHDVIITAAYRGQGLTRQLFAKVEELARERGCCKLTLEVLEGNQQAKKAYQALGFAGYQLDPEMGQALFWEKKL</sequence>
<dbReference type="STRING" id="1122252.SAMN05660443_0300"/>
<proteinExistence type="predicted"/>
<evidence type="ECO:0000313" key="4">
    <source>
        <dbReference type="EMBL" id="SFB81512.1"/>
    </source>
</evidence>
<reference evidence="4 5" key="1">
    <citation type="submission" date="2016-10" db="EMBL/GenBank/DDBJ databases">
        <authorList>
            <person name="de Groot N.N."/>
        </authorList>
    </citation>
    <scope>NUCLEOTIDE SEQUENCE [LARGE SCALE GENOMIC DNA]</scope>
    <source>
        <strain evidence="4 5">DSM 18438</strain>
    </source>
</reference>
<dbReference type="PROSITE" id="PS51186">
    <property type="entry name" value="GNAT"/>
    <property type="match status" value="1"/>
</dbReference>
<keyword evidence="1" id="KW-0808">Transferase</keyword>
<keyword evidence="4" id="KW-0687">Ribonucleoprotein</keyword>
<evidence type="ECO:0000256" key="2">
    <source>
        <dbReference type="ARBA" id="ARBA00023315"/>
    </source>
</evidence>
<dbReference type="PANTHER" id="PTHR43877">
    <property type="entry name" value="AMINOALKYLPHOSPHONATE N-ACETYLTRANSFERASE-RELATED-RELATED"/>
    <property type="match status" value="1"/>
</dbReference>
<dbReference type="GO" id="GO:0016747">
    <property type="term" value="F:acyltransferase activity, transferring groups other than amino-acyl groups"/>
    <property type="evidence" value="ECO:0007669"/>
    <property type="project" value="InterPro"/>
</dbReference>